<dbReference type="InterPro" id="IPR014710">
    <property type="entry name" value="RmlC-like_jellyroll"/>
</dbReference>
<name>A0A3G1A5Y7_9CREN</name>
<sequence>MKVIEANSKERWQVVFREENKWQVGIYIPENTSLEEVTVLEKHNRPELFFLVKGEIVLVLSQDGSRIEEVKMLPGKIYVVDEWHNAYRPHGREGIALVVEAPDIETEYIQLGSKCRE</sequence>
<dbReference type="GeneID" id="25406684"/>
<dbReference type="Gene3D" id="2.60.120.10">
    <property type="entry name" value="Jelly Rolls"/>
    <property type="match status" value="1"/>
</dbReference>
<dbReference type="AlphaFoldDB" id="A0A3G1A5Y7"/>
<organism evidence="1 2">
    <name type="scientific">Thermofilum adornatum 1505</name>
    <dbReference type="NCBI Taxonomy" id="697581"/>
    <lineage>
        <taxon>Archaea</taxon>
        <taxon>Thermoproteota</taxon>
        <taxon>Thermoprotei</taxon>
        <taxon>Thermofilales</taxon>
        <taxon>Thermofilaceae</taxon>
        <taxon>Thermofilum</taxon>
    </lineage>
</organism>
<dbReference type="GeneID" id="16572834"/>
<dbReference type="STRING" id="697581.TCARB_1273"/>
<dbReference type="EMBL" id="CP007493">
    <property type="protein sequence ID" value="AJB42319.1"/>
    <property type="molecule type" value="Genomic_DNA"/>
</dbReference>
<evidence type="ECO:0000313" key="1">
    <source>
        <dbReference type="EMBL" id="AJB42319.1"/>
    </source>
</evidence>
<protein>
    <recommendedName>
        <fullName evidence="3">Mannose-6-phosphate isomerase</fullName>
    </recommendedName>
</protein>
<dbReference type="SUPFAM" id="SSF51182">
    <property type="entry name" value="RmlC-like cupins"/>
    <property type="match status" value="1"/>
</dbReference>
<evidence type="ECO:0008006" key="3">
    <source>
        <dbReference type="Google" id="ProtNLM"/>
    </source>
</evidence>
<reference evidence="2" key="1">
    <citation type="book" date="2010" name="EXTREMOPHILES" publisher="0:0-0">
        <title>Complete genome sequences of ten hyperthermophilic archaea reveal their metabolic capabilities and possible ecological roles.</title>
        <editorList>
            <person name="?"/>
        </editorList>
        <authorList>
            <person name="Ravin N.V."/>
            <person name="Mardanov A.V."/>
            <person name="Bonch-Osmolovskaya E.A."/>
            <person name="Skryabin K.G."/>
        </authorList>
    </citation>
    <scope>NUCLEOTIDE SEQUENCE [LARGE SCALE GENOMIC DNA]</scope>
    <source>
        <strain evidence="2">1505</strain>
    </source>
</reference>
<dbReference type="KEGG" id="tcb:TCARB_1273"/>
<dbReference type="Proteomes" id="UP000266720">
    <property type="component" value="Chromosome"/>
</dbReference>
<proteinExistence type="predicted"/>
<accession>A0A3G1A5Y7</accession>
<gene>
    <name evidence="1" type="ORF">TCARB_1273</name>
</gene>
<dbReference type="InterPro" id="IPR011051">
    <property type="entry name" value="RmlC_Cupin_sf"/>
</dbReference>
<evidence type="ECO:0000313" key="2">
    <source>
        <dbReference type="Proteomes" id="UP000266720"/>
    </source>
</evidence>
<dbReference type="RefSeq" id="WP_020961882.1">
    <property type="nucleotide sequence ID" value="NZ_CP007493.1"/>
</dbReference>